<organism evidence="1 2">
    <name type="scientific">Bacillus sonorensis</name>
    <dbReference type="NCBI Taxonomy" id="119858"/>
    <lineage>
        <taxon>Bacteria</taxon>
        <taxon>Bacillati</taxon>
        <taxon>Bacillota</taxon>
        <taxon>Bacilli</taxon>
        <taxon>Bacillales</taxon>
        <taxon>Bacillaceae</taxon>
        <taxon>Bacillus</taxon>
    </lineage>
</organism>
<name>A0ABM6LEL9_9BACI</name>
<gene>
    <name evidence="1" type="ORF">S101395_00999</name>
</gene>
<evidence type="ECO:0000313" key="1">
    <source>
        <dbReference type="EMBL" id="ASB87553.1"/>
    </source>
</evidence>
<proteinExistence type="predicted"/>
<sequence>MSIQNAMVNGGFETGTLAPWVGVKYNRYKRIFAFRFFLCEIVWRDVHIVYYTICWGKEPNFLPLWRKRDFFRCPQSPMQVAYFDSRFNFLGNGFFALVPSSRIPAVENRTRLEIYQTATPAPPGTTQAFILINNLPQAGTGYFSG</sequence>
<dbReference type="EMBL" id="CP021920">
    <property type="protein sequence ID" value="ASB87553.1"/>
    <property type="molecule type" value="Genomic_DNA"/>
</dbReference>
<dbReference type="NCBIfam" id="NF033675">
    <property type="entry name" value="NTTRR-F1"/>
    <property type="match status" value="1"/>
</dbReference>
<keyword evidence="2" id="KW-1185">Reference proteome</keyword>
<protein>
    <submittedName>
        <fullName evidence="1">Uncharacterized protein</fullName>
    </submittedName>
</protein>
<accession>A0ABM6LEL9</accession>
<dbReference type="RefSeq" id="WP_006637433.1">
    <property type="nucleotide sequence ID" value="NZ_CABJEH010000007.1"/>
</dbReference>
<evidence type="ECO:0000313" key="2">
    <source>
        <dbReference type="Proteomes" id="UP000196877"/>
    </source>
</evidence>
<reference evidence="1 2" key="1">
    <citation type="submission" date="2017-06" db="EMBL/GenBank/DDBJ databases">
        <title>Genome sequence of Bacillus sonorensis strain SRCM101395.</title>
        <authorList>
            <person name="Cho S.H."/>
        </authorList>
    </citation>
    <scope>NUCLEOTIDE SEQUENCE [LARGE SCALE GENOMIC DNA]</scope>
    <source>
        <strain evidence="1 2">SRCM101395</strain>
    </source>
</reference>
<dbReference type="Proteomes" id="UP000196877">
    <property type="component" value="Chromosome"/>
</dbReference>